<dbReference type="SUPFAM" id="SSF52540">
    <property type="entry name" value="P-loop containing nucleoside triphosphate hydrolases"/>
    <property type="match status" value="1"/>
</dbReference>
<dbReference type="InterPro" id="IPR006321">
    <property type="entry name" value="PilT/PilU"/>
</dbReference>
<dbReference type="CDD" id="cd01131">
    <property type="entry name" value="PilT"/>
    <property type="match status" value="1"/>
</dbReference>
<sequence length="527" mass="56356">MVPAISWLVRLGVDQGLFTVEQAKAVRAKLGEDAELIDFAQELIDEAYVDDDKLGDLEKLAGKALQEGQAGPPALDPFDMPALPPRAKPRLAVEPTVAVKTEPETKPAPAPTSKVEPAPAVAPAPAPVAVEAPPPAPPAAVPKVPALATGLPPSATTIEAGELDFEALGAMDDAQLAAALRGFLVLCGDEGVSDLHLSAGATPFVRRQRALTPLSDHVLTEQEALRLNTVLLSAGQKQIYLARKDYDFALALDATHRYRVNLMFHKDGPAGSYRMVSADVPTLDSLGLRNVETIRKMLSYHNGLMLVTGPVGAGKTTTLAACVDELNRKRKDHIITVEDPVEIVQESTNCNITQRQVGEHTRSFGSALKGALREDPDIIVIGELRDLETIEMAISASETGHLVIGTMHTSDAATTLNRLLDVFPPAQQTQIRASVSESLRGIVCQRLLPGSGGKLTMACEILVSNPAVAALIREGKTQGLRNVMETGVREGMCTMESSVFELYNKRKISAATARQNITTKQLLAQIR</sequence>
<evidence type="ECO:0000313" key="4">
    <source>
        <dbReference type="EMBL" id="WRQ86656.1"/>
    </source>
</evidence>
<dbReference type="InterPro" id="IPR050921">
    <property type="entry name" value="T4SS_GSP_E_ATPase"/>
</dbReference>
<dbReference type="Gene3D" id="3.40.50.300">
    <property type="entry name" value="P-loop containing nucleotide triphosphate hydrolases"/>
    <property type="match status" value="1"/>
</dbReference>
<feature type="region of interest" description="Disordered" evidence="2">
    <location>
        <begin position="97"/>
        <end position="120"/>
    </location>
</feature>
<feature type="domain" description="Bacterial type II secretion system protein E" evidence="3">
    <location>
        <begin position="372"/>
        <end position="386"/>
    </location>
</feature>
<reference evidence="4 5" key="1">
    <citation type="submission" date="2021-08" db="EMBL/GenBank/DDBJ databases">
        <authorList>
            <person name="Zhang D."/>
            <person name="Zhang A."/>
            <person name="Wang L."/>
        </authorList>
    </citation>
    <scope>NUCLEOTIDE SEQUENCE [LARGE SCALE GENOMIC DNA]</scope>
    <source>
        <strain evidence="4 5">WL0086</strain>
    </source>
</reference>
<keyword evidence="5" id="KW-1185">Reference proteome</keyword>
<evidence type="ECO:0000256" key="1">
    <source>
        <dbReference type="ARBA" id="ARBA00006611"/>
    </source>
</evidence>
<comment type="similarity">
    <text evidence="1">Belongs to the GSP E family.</text>
</comment>
<name>A0ABZ1C599_9BACT</name>
<dbReference type="Proteomes" id="UP000738431">
    <property type="component" value="Chromosome"/>
</dbReference>
<evidence type="ECO:0000259" key="3">
    <source>
        <dbReference type="PROSITE" id="PS00662"/>
    </source>
</evidence>
<dbReference type="PROSITE" id="PS00662">
    <property type="entry name" value="T2SP_E"/>
    <property type="match status" value="1"/>
</dbReference>
<reference evidence="4 5" key="2">
    <citation type="submission" date="2023-12" db="EMBL/GenBank/DDBJ databases">
        <title>Description of an unclassified Opitutus bacterium of Verrucomicrobiota.</title>
        <authorList>
            <person name="Zhang D.-F."/>
        </authorList>
    </citation>
    <scope>NUCLEOTIDE SEQUENCE [LARGE SCALE GENOMIC DNA]</scope>
    <source>
        <strain evidence="4 5">WL0086</strain>
    </source>
</reference>
<accession>A0ABZ1C599</accession>
<dbReference type="EMBL" id="CP139781">
    <property type="protein sequence ID" value="WRQ86656.1"/>
    <property type="molecule type" value="Genomic_DNA"/>
</dbReference>
<evidence type="ECO:0000313" key="5">
    <source>
        <dbReference type="Proteomes" id="UP000738431"/>
    </source>
</evidence>
<protein>
    <submittedName>
        <fullName evidence="4">PilT/PilU family type 4a pilus ATPase</fullName>
    </submittedName>
</protein>
<dbReference type="Gene3D" id="3.30.450.90">
    <property type="match status" value="1"/>
</dbReference>
<dbReference type="Pfam" id="PF00437">
    <property type="entry name" value="T2SSE"/>
    <property type="match status" value="1"/>
</dbReference>
<organism evidence="4 5">
    <name type="scientific">Actomonas aquatica</name>
    <dbReference type="NCBI Taxonomy" id="2866162"/>
    <lineage>
        <taxon>Bacteria</taxon>
        <taxon>Pseudomonadati</taxon>
        <taxon>Verrucomicrobiota</taxon>
        <taxon>Opitutia</taxon>
        <taxon>Opitutales</taxon>
        <taxon>Opitutaceae</taxon>
        <taxon>Actomonas</taxon>
    </lineage>
</organism>
<dbReference type="InterPro" id="IPR001482">
    <property type="entry name" value="T2SS/T4SS_dom"/>
</dbReference>
<evidence type="ECO:0000256" key="2">
    <source>
        <dbReference type="SAM" id="MobiDB-lite"/>
    </source>
</evidence>
<dbReference type="InterPro" id="IPR003593">
    <property type="entry name" value="AAA+_ATPase"/>
</dbReference>
<proteinExistence type="inferred from homology"/>
<dbReference type="PANTHER" id="PTHR30486">
    <property type="entry name" value="TWITCHING MOTILITY PROTEIN PILT"/>
    <property type="match status" value="1"/>
</dbReference>
<dbReference type="InterPro" id="IPR027417">
    <property type="entry name" value="P-loop_NTPase"/>
</dbReference>
<gene>
    <name evidence="4" type="ORF">K1X11_017730</name>
</gene>
<dbReference type="SMART" id="SM00382">
    <property type="entry name" value="AAA"/>
    <property type="match status" value="1"/>
</dbReference>
<dbReference type="RefSeq" id="WP_221030493.1">
    <property type="nucleotide sequence ID" value="NZ_CP139781.1"/>
</dbReference>
<dbReference type="NCBIfam" id="TIGR01420">
    <property type="entry name" value="pilT_fam"/>
    <property type="match status" value="1"/>
</dbReference>